<evidence type="ECO:0000313" key="3">
    <source>
        <dbReference type="EMBL" id="EON90915.1"/>
    </source>
</evidence>
<evidence type="ECO:0000313" key="4">
    <source>
        <dbReference type="Proteomes" id="UP000016540"/>
    </source>
</evidence>
<protein>
    <recommendedName>
        <fullName evidence="2">Outer membrane protein beta-barrel domain-containing protein</fullName>
    </recommendedName>
</protein>
<dbReference type="AlphaFoldDB" id="R8AX58"/>
<keyword evidence="1" id="KW-0732">Signal</keyword>
<organism evidence="3 4">
    <name type="scientific">Marinobacter lipolyticus SM19</name>
    <dbReference type="NCBI Taxonomy" id="1318628"/>
    <lineage>
        <taxon>Bacteria</taxon>
        <taxon>Pseudomonadati</taxon>
        <taxon>Pseudomonadota</taxon>
        <taxon>Gammaproteobacteria</taxon>
        <taxon>Pseudomonadales</taxon>
        <taxon>Marinobacteraceae</taxon>
        <taxon>Marinobacter</taxon>
    </lineage>
</organism>
<proteinExistence type="predicted"/>
<evidence type="ECO:0000256" key="1">
    <source>
        <dbReference type="ARBA" id="ARBA00022729"/>
    </source>
</evidence>
<keyword evidence="4" id="KW-1185">Reference proteome</keyword>
<dbReference type="Pfam" id="PF13505">
    <property type="entry name" value="OMP_b-brl"/>
    <property type="match status" value="1"/>
</dbReference>
<reference evidence="3 4" key="1">
    <citation type="journal article" date="2013" name="Genome Announc.">
        <title>Draft Genome Sequence of the Moderately Halophilic Bacterium Marinobacter lipolyticus Strain SM19.</title>
        <authorList>
            <person name="Papke R.T."/>
            <person name="de la Haba R.R."/>
            <person name="Infante-Dominguez C."/>
            <person name="Perez D."/>
            <person name="Sanchez-Porro C."/>
            <person name="Lapierre P."/>
            <person name="Ventosa A."/>
        </authorList>
    </citation>
    <scope>NUCLEOTIDE SEQUENCE [LARGE SCALE GENOMIC DNA]</scope>
    <source>
        <strain evidence="3 4">SM19</strain>
    </source>
</reference>
<dbReference type="Proteomes" id="UP000016540">
    <property type="component" value="Unassembled WGS sequence"/>
</dbReference>
<sequence>MNKVLRQALPAALLPIALLGADLTSAEEKAREDMHYVGVYATALNHRSIGEISNDSAWGQTGTLVVGGHITDLFHAEVRAGGGYKDAKTGDLTLSIDYFASWYLGLHYPVTSYANVYAQAGFSHISGDAELANADADENRQFRDIEGDFPDSSFSISWLAGVDFEVIDNGYLVFEGGRLFKDTGSGANTFQFSGGVRYEF</sequence>
<dbReference type="eggNOG" id="ENOG50348IH">
    <property type="taxonomic scope" value="Bacteria"/>
</dbReference>
<dbReference type="RefSeq" id="WP_012139411.1">
    <property type="nucleotide sequence ID" value="NZ_KE007328.1"/>
</dbReference>
<dbReference type="InterPro" id="IPR027385">
    <property type="entry name" value="Beta-barrel_OMP"/>
</dbReference>
<name>R8AX58_9GAMM</name>
<comment type="caution">
    <text evidence="3">The sequence shown here is derived from an EMBL/GenBank/DDBJ whole genome shotgun (WGS) entry which is preliminary data.</text>
</comment>
<accession>R8AX58</accession>
<evidence type="ECO:0000259" key="2">
    <source>
        <dbReference type="Pfam" id="PF13505"/>
    </source>
</evidence>
<dbReference type="EMBL" id="ASAD01000021">
    <property type="protein sequence ID" value="EON90915.1"/>
    <property type="molecule type" value="Genomic_DNA"/>
</dbReference>
<feature type="domain" description="Outer membrane protein beta-barrel" evidence="2">
    <location>
        <begin position="18"/>
        <end position="200"/>
    </location>
</feature>
<dbReference type="OrthoDB" id="6362488at2"/>
<dbReference type="HOGENOM" id="CLU_1364859_0_0_6"/>
<dbReference type="InterPro" id="IPR011250">
    <property type="entry name" value="OMP/PagP_B-barrel"/>
</dbReference>
<dbReference type="SUPFAM" id="SSF56925">
    <property type="entry name" value="OMPA-like"/>
    <property type="match status" value="1"/>
</dbReference>
<gene>
    <name evidence="3" type="ORF">MARLIPOL_16089</name>
</gene>
<dbReference type="PATRIC" id="fig|1318628.3.peg.3217"/>